<evidence type="ECO:0000256" key="6">
    <source>
        <dbReference type="ARBA" id="ARBA00022801"/>
    </source>
</evidence>
<dbReference type="InterPro" id="IPR000387">
    <property type="entry name" value="Tyr_Pase_dom"/>
</dbReference>
<dbReference type="Proteomes" id="UP001165740">
    <property type="component" value="Chromosome 5"/>
</dbReference>
<evidence type="ECO:0000259" key="14">
    <source>
        <dbReference type="PROSITE" id="PS50055"/>
    </source>
</evidence>
<dbReference type="Gene3D" id="3.90.190.10">
    <property type="entry name" value="Protein tyrosine phosphatase superfamily"/>
    <property type="match status" value="2"/>
</dbReference>
<evidence type="ECO:0000256" key="3">
    <source>
        <dbReference type="ARBA" id="ARBA00022536"/>
    </source>
</evidence>
<keyword evidence="8 10" id="KW-1015">Disulfide bond</keyword>
<dbReference type="Pfam" id="PF22633">
    <property type="entry name" value="F5_F8_type_C_2"/>
    <property type="match status" value="1"/>
</dbReference>
<dbReference type="OMA" id="RTICANN"/>
<dbReference type="GO" id="GO:0004725">
    <property type="term" value="F:protein tyrosine phosphatase activity"/>
    <property type="evidence" value="ECO:0007669"/>
    <property type="project" value="UniProtKB-EC"/>
</dbReference>
<comment type="caution">
    <text evidence="10">Lacks conserved residue(s) required for the propagation of feature annotation.</text>
</comment>
<name>A0A9W3AHW9_BIOGL</name>
<keyword evidence="7" id="KW-0904">Protein phosphatase</keyword>
<dbReference type="FunFam" id="3.90.190.10:FF:000102">
    <property type="entry name" value="Receptor-type tyrosine-protein phosphatase"/>
    <property type="match status" value="1"/>
</dbReference>
<accession>A0A9W3AHW9</accession>
<dbReference type="InterPro" id="IPR003595">
    <property type="entry name" value="Tyr_Pase_cat"/>
</dbReference>
<dbReference type="InterPro" id="IPR008979">
    <property type="entry name" value="Galactose-bd-like_sf"/>
</dbReference>
<reference evidence="17 18" key="1">
    <citation type="submission" date="2025-04" db="UniProtKB">
        <authorList>
            <consortium name="RefSeq"/>
        </authorList>
    </citation>
    <scope>IDENTIFICATION</scope>
</reference>
<dbReference type="PRINTS" id="PR00700">
    <property type="entry name" value="PRTYPHPHTASE"/>
</dbReference>
<feature type="domain" description="EGF-like" evidence="13">
    <location>
        <begin position="500"/>
        <end position="536"/>
    </location>
</feature>
<evidence type="ECO:0000256" key="2">
    <source>
        <dbReference type="ARBA" id="ARBA00013064"/>
    </source>
</evidence>
<dbReference type="RefSeq" id="XP_055886853.1">
    <property type="nucleotide sequence ID" value="XM_056030878.1"/>
</dbReference>
<dbReference type="PROSITE" id="PS50026">
    <property type="entry name" value="EGF_3"/>
    <property type="match status" value="1"/>
</dbReference>
<dbReference type="Gene3D" id="2.170.300.10">
    <property type="entry name" value="Tie2 ligand-binding domain superfamily"/>
    <property type="match status" value="2"/>
</dbReference>
<evidence type="ECO:0000256" key="4">
    <source>
        <dbReference type="ARBA" id="ARBA00022729"/>
    </source>
</evidence>
<dbReference type="PROSITE" id="PS50056">
    <property type="entry name" value="TYR_PHOSPHATASE_2"/>
    <property type="match status" value="2"/>
</dbReference>
<keyword evidence="3 10" id="KW-0245">EGF-like domain</keyword>
<dbReference type="InterPro" id="IPR002049">
    <property type="entry name" value="LE_dom"/>
</dbReference>
<dbReference type="PROSITE" id="PS00022">
    <property type="entry name" value="EGF_1"/>
    <property type="match status" value="3"/>
</dbReference>
<dbReference type="Pfam" id="PF00053">
    <property type="entry name" value="EGF_laminin"/>
    <property type="match status" value="1"/>
</dbReference>
<evidence type="ECO:0000256" key="5">
    <source>
        <dbReference type="ARBA" id="ARBA00022737"/>
    </source>
</evidence>
<comment type="catalytic activity">
    <reaction evidence="9">
        <text>O-phospho-L-tyrosyl-[protein] + H2O = L-tyrosyl-[protein] + phosphate</text>
        <dbReference type="Rhea" id="RHEA:10684"/>
        <dbReference type="Rhea" id="RHEA-COMP:10136"/>
        <dbReference type="Rhea" id="RHEA-COMP:20101"/>
        <dbReference type="ChEBI" id="CHEBI:15377"/>
        <dbReference type="ChEBI" id="CHEBI:43474"/>
        <dbReference type="ChEBI" id="CHEBI:46858"/>
        <dbReference type="ChEBI" id="CHEBI:61978"/>
        <dbReference type="EC" id="3.1.3.48"/>
    </reaction>
</comment>
<keyword evidence="11" id="KW-0472">Membrane</keyword>
<evidence type="ECO:0000313" key="16">
    <source>
        <dbReference type="Proteomes" id="UP001165740"/>
    </source>
</evidence>
<dbReference type="OrthoDB" id="6158725at2759"/>
<evidence type="ECO:0000256" key="10">
    <source>
        <dbReference type="PROSITE-ProRule" id="PRU00076"/>
    </source>
</evidence>
<dbReference type="InterPro" id="IPR029021">
    <property type="entry name" value="Prot-tyrosine_phosphatase-like"/>
</dbReference>
<dbReference type="PANTHER" id="PTHR19134:SF562">
    <property type="entry name" value="PROTEIN-TYROSINE-PHOSPHATASE"/>
    <property type="match status" value="1"/>
</dbReference>
<dbReference type="InterPro" id="IPR016130">
    <property type="entry name" value="Tyr_Pase_AS"/>
</dbReference>
<evidence type="ECO:0000313" key="17">
    <source>
        <dbReference type="RefSeq" id="XP_055886853.1"/>
    </source>
</evidence>
<keyword evidence="6" id="KW-0378">Hydrolase</keyword>
<dbReference type="Gene3D" id="2.60.120.260">
    <property type="entry name" value="Galactose-binding domain-like"/>
    <property type="match status" value="1"/>
</dbReference>
<dbReference type="InterPro" id="IPR050348">
    <property type="entry name" value="Protein-Tyr_Phosphatase"/>
</dbReference>
<protein>
    <recommendedName>
        <fullName evidence="2">protein-tyrosine-phosphatase</fullName>
        <ecNumber evidence="2">3.1.3.48</ecNumber>
    </recommendedName>
</protein>
<feature type="domain" description="Tyrosine specific protein phosphatases" evidence="15">
    <location>
        <begin position="914"/>
        <end position="983"/>
    </location>
</feature>
<evidence type="ECO:0000256" key="9">
    <source>
        <dbReference type="ARBA" id="ARBA00051722"/>
    </source>
</evidence>
<dbReference type="RefSeq" id="XP_055886854.1">
    <property type="nucleotide sequence ID" value="XM_056030879.1"/>
</dbReference>
<proteinExistence type="inferred from homology"/>
<feature type="disulfide bond" evidence="10">
    <location>
        <begin position="526"/>
        <end position="535"/>
    </location>
</feature>
<feature type="signal peptide" evidence="12">
    <location>
        <begin position="1"/>
        <end position="21"/>
    </location>
</feature>
<dbReference type="SMART" id="SM00404">
    <property type="entry name" value="PTPc_motif"/>
    <property type="match status" value="2"/>
</dbReference>
<dbReference type="PRINTS" id="PR00011">
    <property type="entry name" value="EGFLAMININ"/>
</dbReference>
<dbReference type="GeneID" id="106050417"/>
<evidence type="ECO:0000256" key="1">
    <source>
        <dbReference type="ARBA" id="ARBA00009580"/>
    </source>
</evidence>
<keyword evidence="11" id="KW-0812">Transmembrane</keyword>
<dbReference type="SMART" id="SM00181">
    <property type="entry name" value="EGF"/>
    <property type="match status" value="5"/>
</dbReference>
<dbReference type="Pfam" id="PF00102">
    <property type="entry name" value="Y_phosphatase"/>
    <property type="match status" value="2"/>
</dbReference>
<dbReference type="RefSeq" id="XP_055886855.1">
    <property type="nucleotide sequence ID" value="XM_056030880.1"/>
</dbReference>
<keyword evidence="4 12" id="KW-0732">Signal</keyword>
<feature type="domain" description="Tyrosine specific protein phosphatases" evidence="15">
    <location>
        <begin position="1217"/>
        <end position="1291"/>
    </location>
</feature>
<dbReference type="SUPFAM" id="SSF52799">
    <property type="entry name" value="(Phosphotyrosine protein) phosphatases II"/>
    <property type="match status" value="2"/>
</dbReference>
<evidence type="ECO:0000256" key="11">
    <source>
        <dbReference type="SAM" id="Phobius"/>
    </source>
</evidence>
<dbReference type="FunFam" id="2.170.300.10:FF:000041">
    <property type="entry name" value="Tyrosine protein kinase receptor tie-1, putative"/>
    <property type="match status" value="1"/>
</dbReference>
<dbReference type="EC" id="3.1.3.48" evidence="2"/>
<organism evidence="16 17">
    <name type="scientific">Biomphalaria glabrata</name>
    <name type="common">Bloodfluke planorb</name>
    <name type="synonym">Freshwater snail</name>
    <dbReference type="NCBI Taxonomy" id="6526"/>
    <lineage>
        <taxon>Eukaryota</taxon>
        <taxon>Metazoa</taxon>
        <taxon>Spiralia</taxon>
        <taxon>Lophotrochozoa</taxon>
        <taxon>Mollusca</taxon>
        <taxon>Gastropoda</taxon>
        <taxon>Heterobranchia</taxon>
        <taxon>Euthyneura</taxon>
        <taxon>Panpulmonata</taxon>
        <taxon>Hygrophila</taxon>
        <taxon>Lymnaeoidea</taxon>
        <taxon>Planorbidae</taxon>
        <taxon>Biomphalaria</taxon>
    </lineage>
</organism>
<evidence type="ECO:0000259" key="13">
    <source>
        <dbReference type="PROSITE" id="PS50026"/>
    </source>
</evidence>
<feature type="chain" id="PRO_5044702849" description="protein-tyrosine-phosphatase" evidence="12">
    <location>
        <begin position="22"/>
        <end position="1333"/>
    </location>
</feature>
<feature type="domain" description="Tyrosine-protein phosphatase" evidence="14">
    <location>
        <begin position="1023"/>
        <end position="1300"/>
    </location>
</feature>
<comment type="similarity">
    <text evidence="1">Belongs to the protein-tyrosine phosphatase family.</text>
</comment>
<dbReference type="CDD" id="cd00055">
    <property type="entry name" value="EGF_Lam"/>
    <property type="match status" value="3"/>
</dbReference>
<dbReference type="SMART" id="SM00180">
    <property type="entry name" value="EGF_Lam"/>
    <property type="match status" value="3"/>
</dbReference>
<evidence type="ECO:0000313" key="18">
    <source>
        <dbReference type="RefSeq" id="XP_055886854.1"/>
    </source>
</evidence>
<dbReference type="PROSITE" id="PS50055">
    <property type="entry name" value="TYR_PHOSPHATASE_PTP"/>
    <property type="match status" value="2"/>
</dbReference>
<dbReference type="InterPro" id="IPR000242">
    <property type="entry name" value="PTP_cat"/>
</dbReference>
<feature type="transmembrane region" description="Helical" evidence="11">
    <location>
        <begin position="642"/>
        <end position="665"/>
    </location>
</feature>
<keyword evidence="16" id="KW-1185">Reference proteome</keyword>
<keyword evidence="5" id="KW-0677">Repeat</keyword>
<dbReference type="SUPFAM" id="SSF49785">
    <property type="entry name" value="Galactose-binding domain-like"/>
    <property type="match status" value="1"/>
</dbReference>
<sequence length="1333" mass="148726">MTPYAMFSLFFVILIPVSVQTDTCPTNRFGPDCRYMCHCNTSTNCIDGDCPGGCDAEWFGPKCQYANMIKKIKSDGCLQISNGALSYKHKWDYSYIFTWMRIELKQLGQPTDVSVTFQNKADVVKCKDPIFTVINNRTFDLHCTDLDLLIDSLEINAFNQKRLCTVEVSGGRNIALNQTTNQTGFYGFGTSEKAVDGRRNSSWYNESCTHTNVAHPSVASWRVDFNKPFYVNRYDLYNRNENKDRLANFTLHSYSPKGDNIFEYKNLAGEIKDIYTIPSSLTNLISFVTISKTPAVLKENILTLCEVEIFGDNDCQDKHNFGLECNETCNCFNQSENCLVSTGGCPSGCAAGYTGEGCATSCDSGTYGKDCSFSCNPNCLKDTCDSKTGHCIDGCIDGYTTPFCNETCSLGTYGQRCSKNCSANCINETCSPVNGSCDCKPGFQGNTCDQECNPGSYGNHCNQNCSANCDNNCSTVDGSCKCKPGFQGNHCNRDCNLGYYGDQCSLQCSANCINTSCNNINGSCSCVPGYTGDKCDQECPQHTYGDNCLENCNLTCLNTVCNNVNGRCKNGCIPGKEGDFCQFDCQSGKYGKNCKEDCSVTCGGYGLCHQVFGNCSEGCQDGFKGDMCSEALSADEDQSNDAAVAIPIVLVLLIIVAILLGVIFWRRRNAKKAAHAQEGNLQKLTNVAAEDNQLARIEVETDSKVNNDVEYYNTALEIADTRVPVDKLHNYLRTHNKAFFKEQFLKIPTSTNSPTHIGSLAENKLKNRYKNILPYDHCRVHLSVNTEKKHGDYINASFVKSYRKNEKFIASQGPNKVILEDFVRMLWEQKVDKVVMLTNLVEEAKQKCEQYWPKEGDEEIGQFRLRLINTEVFADCVIRKLEISVTGEATHNVTQYHFMSWPDKGVPATAWSLVDFEQRVSFHLTQRPIVVHCSAGVGRTGTFIALHNVMCQAEDTGYIDFFQTLSKLRSDRMLMIQTAEQYLFLHKAALVAMLCINTTVHQNDIGEHLKQLETKLVSGETLFEKEFKAICDVCAENHDEDDDEGSGGSASSTYLNSRSVNNRAKNRFSNILPKDSYRPFLHSDNKEYGDYINAVALPSFTRLNQQYLTQLPLPSTVIDFWRLVTQMKVSLIIAFDLDLQDTDTTIGNYLPSSKGQQQHYGPVIVETLNLIKEESWEELTLTATLQKKRKKLSTSSTHNEETTVTHLKFTGNVHDGEKLLKLISYARSHSAQRVGKVVYTCRNGADLSGLACVLSLLLDRMDHDHHITVPLVVGALKTVRPQIIPTLVQYKLLYSILQQYSQCNNIYGNVASANVSTQSRNQKEEDNNIYANS</sequence>
<evidence type="ECO:0000256" key="7">
    <source>
        <dbReference type="ARBA" id="ARBA00022912"/>
    </source>
</evidence>
<gene>
    <name evidence="17 18 19" type="primary">LOC106050417</name>
</gene>
<feature type="domain" description="Tyrosine-protein phosphatase" evidence="14">
    <location>
        <begin position="740"/>
        <end position="992"/>
    </location>
</feature>
<evidence type="ECO:0000256" key="12">
    <source>
        <dbReference type="SAM" id="SignalP"/>
    </source>
</evidence>
<evidence type="ECO:0000259" key="15">
    <source>
        <dbReference type="PROSITE" id="PS50056"/>
    </source>
</evidence>
<dbReference type="GO" id="GO:0008045">
    <property type="term" value="P:motor neuron axon guidance"/>
    <property type="evidence" value="ECO:0007669"/>
    <property type="project" value="TreeGrafter"/>
</dbReference>
<dbReference type="PROSITE" id="PS00383">
    <property type="entry name" value="TYR_PHOSPHATASE_1"/>
    <property type="match status" value="1"/>
</dbReference>
<dbReference type="InterPro" id="IPR009030">
    <property type="entry name" value="Growth_fac_rcpt_cys_sf"/>
</dbReference>
<dbReference type="SMART" id="SM00194">
    <property type="entry name" value="PTPc"/>
    <property type="match status" value="2"/>
</dbReference>
<dbReference type="SUPFAM" id="SSF57184">
    <property type="entry name" value="Growth factor receptor domain"/>
    <property type="match status" value="1"/>
</dbReference>
<dbReference type="InterPro" id="IPR000742">
    <property type="entry name" value="EGF"/>
</dbReference>
<evidence type="ECO:0000313" key="19">
    <source>
        <dbReference type="RefSeq" id="XP_055886855.1"/>
    </source>
</evidence>
<dbReference type="CDD" id="cd00047">
    <property type="entry name" value="PTPc"/>
    <property type="match status" value="1"/>
</dbReference>
<dbReference type="PANTHER" id="PTHR19134">
    <property type="entry name" value="RECEPTOR-TYPE TYROSINE-PROTEIN PHOSPHATASE"/>
    <property type="match status" value="1"/>
</dbReference>
<keyword evidence="11" id="KW-1133">Transmembrane helix</keyword>
<evidence type="ECO:0000256" key="8">
    <source>
        <dbReference type="ARBA" id="ARBA00023157"/>
    </source>
</evidence>